<name>A0A7X1JBJ8_9ACTN</name>
<evidence type="ECO:0000313" key="2">
    <source>
        <dbReference type="Proteomes" id="UP000584670"/>
    </source>
</evidence>
<feature type="non-terminal residue" evidence="1">
    <location>
        <position position="51"/>
    </location>
</feature>
<protein>
    <submittedName>
        <fullName evidence="1">Uncharacterized protein</fullName>
    </submittedName>
</protein>
<gene>
    <name evidence="1" type="ORF">H4N64_37965</name>
</gene>
<organism evidence="1 2">
    <name type="scientific">Streptomyces cupreus</name>
    <dbReference type="NCBI Taxonomy" id="2759956"/>
    <lineage>
        <taxon>Bacteria</taxon>
        <taxon>Bacillati</taxon>
        <taxon>Actinomycetota</taxon>
        <taxon>Actinomycetes</taxon>
        <taxon>Kitasatosporales</taxon>
        <taxon>Streptomycetaceae</taxon>
        <taxon>Streptomyces</taxon>
    </lineage>
</organism>
<dbReference type="AlphaFoldDB" id="A0A7X1JBJ8"/>
<keyword evidence="2" id="KW-1185">Reference proteome</keyword>
<reference evidence="1 2" key="1">
    <citation type="submission" date="2020-08" db="EMBL/GenBank/DDBJ databases">
        <title>Streptomyces sp. PSKA01 genome sequencing and assembly.</title>
        <authorList>
            <person name="Mandal S."/>
            <person name="Maiti P.K."/>
            <person name="Das P."/>
        </authorList>
    </citation>
    <scope>NUCLEOTIDE SEQUENCE [LARGE SCALE GENOMIC DNA]</scope>
    <source>
        <strain evidence="1 2">PSKA01</strain>
    </source>
</reference>
<sequence>MAELTAWESGEAQLLLGDARSGEATDEALRLTDADALAHAVGRLRKWMFTS</sequence>
<dbReference type="Proteomes" id="UP000584670">
    <property type="component" value="Unassembled WGS sequence"/>
</dbReference>
<comment type="caution">
    <text evidence="1">The sequence shown here is derived from an EMBL/GenBank/DDBJ whole genome shotgun (WGS) entry which is preliminary data.</text>
</comment>
<accession>A0A7X1JBJ8</accession>
<proteinExistence type="predicted"/>
<evidence type="ECO:0000313" key="1">
    <source>
        <dbReference type="EMBL" id="MBC2907204.1"/>
    </source>
</evidence>
<dbReference type="EMBL" id="JACMSF010000069">
    <property type="protein sequence ID" value="MBC2907204.1"/>
    <property type="molecule type" value="Genomic_DNA"/>
</dbReference>